<dbReference type="Proteomes" id="UP001215280">
    <property type="component" value="Unassembled WGS sequence"/>
</dbReference>
<comment type="caution">
    <text evidence="2">The sequence shown here is derived from an EMBL/GenBank/DDBJ whole genome shotgun (WGS) entry which is preliminary data.</text>
</comment>
<feature type="region of interest" description="Disordered" evidence="1">
    <location>
        <begin position="447"/>
        <end position="477"/>
    </location>
</feature>
<name>A0AAD7IPJ4_9AGAR</name>
<dbReference type="AlphaFoldDB" id="A0AAD7IPJ4"/>
<evidence type="ECO:0000313" key="3">
    <source>
        <dbReference type="Proteomes" id="UP001215280"/>
    </source>
</evidence>
<gene>
    <name evidence="2" type="ORF">DFH07DRAFT_776032</name>
</gene>
<evidence type="ECO:0000256" key="1">
    <source>
        <dbReference type="SAM" id="MobiDB-lite"/>
    </source>
</evidence>
<proteinExistence type="predicted"/>
<protein>
    <submittedName>
        <fullName evidence="2">Uncharacterized protein</fullName>
    </submittedName>
</protein>
<reference evidence="2" key="1">
    <citation type="submission" date="2023-03" db="EMBL/GenBank/DDBJ databases">
        <title>Massive genome expansion in bonnet fungi (Mycena s.s.) driven by repeated elements and novel gene families across ecological guilds.</title>
        <authorList>
            <consortium name="Lawrence Berkeley National Laboratory"/>
            <person name="Harder C.B."/>
            <person name="Miyauchi S."/>
            <person name="Viragh M."/>
            <person name="Kuo A."/>
            <person name="Thoen E."/>
            <person name="Andreopoulos B."/>
            <person name="Lu D."/>
            <person name="Skrede I."/>
            <person name="Drula E."/>
            <person name="Henrissat B."/>
            <person name="Morin E."/>
            <person name="Kohler A."/>
            <person name="Barry K."/>
            <person name="LaButti K."/>
            <person name="Morin E."/>
            <person name="Salamov A."/>
            <person name="Lipzen A."/>
            <person name="Mereny Z."/>
            <person name="Hegedus B."/>
            <person name="Baldrian P."/>
            <person name="Stursova M."/>
            <person name="Weitz H."/>
            <person name="Taylor A."/>
            <person name="Grigoriev I.V."/>
            <person name="Nagy L.G."/>
            <person name="Martin F."/>
            <person name="Kauserud H."/>
        </authorList>
    </citation>
    <scope>NUCLEOTIDE SEQUENCE</scope>
    <source>
        <strain evidence="2">CBHHK188m</strain>
    </source>
</reference>
<feature type="compositionally biased region" description="Basic and acidic residues" evidence="1">
    <location>
        <begin position="304"/>
        <end position="314"/>
    </location>
</feature>
<dbReference type="EMBL" id="JARJLG010000094">
    <property type="protein sequence ID" value="KAJ7747431.1"/>
    <property type="molecule type" value="Genomic_DNA"/>
</dbReference>
<sequence>MNLQIRWRGRENKVKHRKATLQKSSEVQMQYQFNRFRIRLVWSTRCYHMHEMLVEEASKMATETRTGSGGKGDAKGMKKSVNNIEGLIVSVLAPKMIMNARSVDWHAATITNCHTGRSETDAPDCRNLRIPGGAVEGPPYTRTIPINGLWSDSTRWGSVGIVTGGATTVPEGVPAFIPRERANDKEIGLILYVRRQQREENNLDMRKDPLCATILRTGQQARRLVKLAISAITPLLVIKYIDGKIPEVQCPAQRGRRRSSFNVFNIARPREKFTTQTVERDFRHDSAREARVSESHTPTTEFPENQKHSEPRMKADCGRYDPCLSMGGGLAREGIGATVPHKARIVGGVRIWTSWVPYVNLRRCMDQLRESGLAFKSGLSPWARLVSVLLGKEENSGARVSSAKGDIRFMCKLRQKGRKYTATWDFSSGFSVTWALEALGSLEPEVKSAPSWSLPDSPRQKSKGGDLSGSDKDNPPHQWQQHRAVFVIFCGAAVPRQSSRVRAKLVEENMDVESKLSSGLQRY</sequence>
<feature type="compositionally biased region" description="Basic and acidic residues" evidence="1">
    <location>
        <begin position="277"/>
        <end position="294"/>
    </location>
</feature>
<keyword evidence="3" id="KW-1185">Reference proteome</keyword>
<organism evidence="2 3">
    <name type="scientific">Mycena maculata</name>
    <dbReference type="NCBI Taxonomy" id="230809"/>
    <lineage>
        <taxon>Eukaryota</taxon>
        <taxon>Fungi</taxon>
        <taxon>Dikarya</taxon>
        <taxon>Basidiomycota</taxon>
        <taxon>Agaricomycotina</taxon>
        <taxon>Agaricomycetes</taxon>
        <taxon>Agaricomycetidae</taxon>
        <taxon>Agaricales</taxon>
        <taxon>Marasmiineae</taxon>
        <taxon>Mycenaceae</taxon>
        <taxon>Mycena</taxon>
    </lineage>
</organism>
<evidence type="ECO:0000313" key="2">
    <source>
        <dbReference type="EMBL" id="KAJ7747431.1"/>
    </source>
</evidence>
<feature type="region of interest" description="Disordered" evidence="1">
    <location>
        <begin position="277"/>
        <end position="314"/>
    </location>
</feature>
<accession>A0AAD7IPJ4</accession>